<dbReference type="InterPro" id="IPR003593">
    <property type="entry name" value="AAA+_ATPase"/>
</dbReference>
<evidence type="ECO:0000256" key="4">
    <source>
        <dbReference type="ARBA" id="ARBA00022741"/>
    </source>
</evidence>
<keyword evidence="5 8" id="KW-0067">ATP-binding</keyword>
<keyword evidence="9" id="KW-1185">Reference proteome</keyword>
<dbReference type="OrthoDB" id="9128957at2"/>
<dbReference type="SMART" id="SM00382">
    <property type="entry name" value="AAA"/>
    <property type="match status" value="1"/>
</dbReference>
<dbReference type="AlphaFoldDB" id="A0A3A3G2D7"/>
<dbReference type="PROSITE" id="PS00211">
    <property type="entry name" value="ABC_TRANSPORTER_1"/>
    <property type="match status" value="1"/>
</dbReference>
<keyword evidence="6" id="KW-0029">Amino-acid transport</keyword>
<evidence type="ECO:0000313" key="8">
    <source>
        <dbReference type="EMBL" id="RJG02627.1"/>
    </source>
</evidence>
<dbReference type="InterPro" id="IPR052156">
    <property type="entry name" value="BCAA_Transport_ATP-bd_LivF"/>
</dbReference>
<gene>
    <name evidence="8" type="ORF">D3878_14460</name>
</gene>
<evidence type="ECO:0000256" key="6">
    <source>
        <dbReference type="ARBA" id="ARBA00022970"/>
    </source>
</evidence>
<reference evidence="9" key="1">
    <citation type="submission" date="2018-09" db="EMBL/GenBank/DDBJ databases">
        <authorList>
            <person name="Zhu H."/>
        </authorList>
    </citation>
    <scope>NUCLEOTIDE SEQUENCE [LARGE SCALE GENOMIC DNA]</scope>
    <source>
        <strain evidence="9">K1S02-23</strain>
    </source>
</reference>
<dbReference type="GO" id="GO:0015807">
    <property type="term" value="P:L-amino acid transport"/>
    <property type="evidence" value="ECO:0007669"/>
    <property type="project" value="TreeGrafter"/>
</dbReference>
<evidence type="ECO:0000256" key="2">
    <source>
        <dbReference type="ARBA" id="ARBA00022448"/>
    </source>
</evidence>
<dbReference type="GO" id="GO:0015658">
    <property type="term" value="F:branched-chain amino acid transmembrane transporter activity"/>
    <property type="evidence" value="ECO:0007669"/>
    <property type="project" value="TreeGrafter"/>
</dbReference>
<dbReference type="Proteomes" id="UP000266327">
    <property type="component" value="Unassembled WGS sequence"/>
</dbReference>
<dbReference type="CDD" id="cd03224">
    <property type="entry name" value="ABC_TM1139_LivF_branched"/>
    <property type="match status" value="1"/>
</dbReference>
<keyword evidence="3" id="KW-0472">Membrane</keyword>
<dbReference type="SUPFAM" id="SSF52540">
    <property type="entry name" value="P-loop containing nucleoside triphosphate hydrolases"/>
    <property type="match status" value="1"/>
</dbReference>
<keyword evidence="3" id="KW-1003">Cell membrane</keyword>
<dbReference type="InterPro" id="IPR003439">
    <property type="entry name" value="ABC_transporter-like_ATP-bd"/>
</dbReference>
<dbReference type="PANTHER" id="PTHR43820:SF4">
    <property type="entry name" value="HIGH-AFFINITY BRANCHED-CHAIN AMINO ACID TRANSPORT ATP-BINDING PROTEIN LIVF"/>
    <property type="match status" value="1"/>
</dbReference>
<organism evidence="8 9">
    <name type="scientific">Noviherbaspirillum sedimenti</name>
    <dbReference type="NCBI Taxonomy" id="2320865"/>
    <lineage>
        <taxon>Bacteria</taxon>
        <taxon>Pseudomonadati</taxon>
        <taxon>Pseudomonadota</taxon>
        <taxon>Betaproteobacteria</taxon>
        <taxon>Burkholderiales</taxon>
        <taxon>Oxalobacteraceae</taxon>
        <taxon>Noviherbaspirillum</taxon>
    </lineage>
</organism>
<comment type="caution">
    <text evidence="8">The sequence shown here is derived from an EMBL/GenBank/DDBJ whole genome shotgun (WGS) entry which is preliminary data.</text>
</comment>
<dbReference type="RefSeq" id="WP_119786130.1">
    <property type="nucleotide sequence ID" value="NZ_QYUQ01000002.1"/>
</dbReference>
<feature type="domain" description="ABC transporter" evidence="7">
    <location>
        <begin position="6"/>
        <end position="241"/>
    </location>
</feature>
<evidence type="ECO:0000256" key="1">
    <source>
        <dbReference type="ARBA" id="ARBA00005417"/>
    </source>
</evidence>
<proteinExistence type="inferred from homology"/>
<dbReference type="Pfam" id="PF00005">
    <property type="entry name" value="ABC_tran"/>
    <property type="match status" value="1"/>
</dbReference>
<evidence type="ECO:0000256" key="5">
    <source>
        <dbReference type="ARBA" id="ARBA00022840"/>
    </source>
</evidence>
<name>A0A3A3G2D7_9BURK</name>
<dbReference type="PROSITE" id="PS50893">
    <property type="entry name" value="ABC_TRANSPORTER_2"/>
    <property type="match status" value="1"/>
</dbReference>
<dbReference type="Gene3D" id="3.40.50.300">
    <property type="entry name" value="P-loop containing nucleotide triphosphate hydrolases"/>
    <property type="match status" value="1"/>
</dbReference>
<dbReference type="InterPro" id="IPR027417">
    <property type="entry name" value="P-loop_NTPase"/>
</dbReference>
<dbReference type="EMBL" id="QYUQ01000002">
    <property type="protein sequence ID" value="RJG02627.1"/>
    <property type="molecule type" value="Genomic_DNA"/>
</dbReference>
<keyword evidence="4" id="KW-0547">Nucleotide-binding</keyword>
<keyword evidence="2" id="KW-0813">Transport</keyword>
<comment type="similarity">
    <text evidence="1">Belongs to the ABC transporter superfamily.</text>
</comment>
<dbReference type="GO" id="GO:0005524">
    <property type="term" value="F:ATP binding"/>
    <property type="evidence" value="ECO:0007669"/>
    <property type="project" value="UniProtKB-KW"/>
</dbReference>
<sequence>MSRRILEVQSLSVSYGKTPALRGLNLHVDQGEVVCIVGQNGAGKSTTMNAVAGSLSGRRESGSISLNGIPLQGKSPEAIARLGISMVPEGRHVFPEMSVLENLKVGTYMRPNRNRVAQELDTIFQLFPRLYERRHSAAGNLSGGEQQMLVIGRAVLTDAKLLLIDEPSLGLAPRVTEDVYRALLKLRETKGLTLLINEQSTNRVLRYADRIYVLRGGEVRLTGTPDRLRDGDTIREAYFGLPGVSNPLDIEA</sequence>
<evidence type="ECO:0000256" key="3">
    <source>
        <dbReference type="ARBA" id="ARBA00022475"/>
    </source>
</evidence>
<dbReference type="GO" id="GO:0016887">
    <property type="term" value="F:ATP hydrolysis activity"/>
    <property type="evidence" value="ECO:0007669"/>
    <property type="project" value="InterPro"/>
</dbReference>
<dbReference type="PANTHER" id="PTHR43820">
    <property type="entry name" value="HIGH-AFFINITY BRANCHED-CHAIN AMINO ACID TRANSPORT ATP-BINDING PROTEIN LIVF"/>
    <property type="match status" value="1"/>
</dbReference>
<dbReference type="InterPro" id="IPR017871">
    <property type="entry name" value="ABC_transporter-like_CS"/>
</dbReference>
<accession>A0A3A3G2D7</accession>
<evidence type="ECO:0000259" key="7">
    <source>
        <dbReference type="PROSITE" id="PS50893"/>
    </source>
</evidence>
<protein>
    <submittedName>
        <fullName evidence="8">ABC transporter ATP-binding protein</fullName>
    </submittedName>
</protein>
<evidence type="ECO:0000313" key="9">
    <source>
        <dbReference type="Proteomes" id="UP000266327"/>
    </source>
</evidence>